<dbReference type="PROSITE" id="PS00187">
    <property type="entry name" value="TPP_ENZYMES"/>
    <property type="match status" value="1"/>
</dbReference>
<evidence type="ECO:0000256" key="5">
    <source>
        <dbReference type="SAM" id="MobiDB-lite"/>
    </source>
</evidence>
<evidence type="ECO:0000313" key="9">
    <source>
        <dbReference type="EMBL" id="RCK32419.1"/>
    </source>
</evidence>
<comment type="similarity">
    <text evidence="2 4">Belongs to the TPP enzyme family.</text>
</comment>
<dbReference type="InterPro" id="IPR011766">
    <property type="entry name" value="TPP_enzyme_TPP-bd"/>
</dbReference>
<protein>
    <submittedName>
        <fullName evidence="9">Acetolactate synthase</fullName>
    </submittedName>
</protein>
<evidence type="ECO:0000256" key="3">
    <source>
        <dbReference type="ARBA" id="ARBA00023052"/>
    </source>
</evidence>
<comment type="cofactor">
    <cofactor evidence="1">
        <name>thiamine diphosphate</name>
        <dbReference type="ChEBI" id="CHEBI:58937"/>
    </cofactor>
</comment>
<dbReference type="GO" id="GO:0030976">
    <property type="term" value="F:thiamine pyrophosphate binding"/>
    <property type="evidence" value="ECO:0007669"/>
    <property type="project" value="InterPro"/>
</dbReference>
<feature type="compositionally biased region" description="Basic and acidic residues" evidence="5">
    <location>
        <begin position="580"/>
        <end position="592"/>
    </location>
</feature>
<dbReference type="Gene3D" id="3.40.50.970">
    <property type="match status" value="2"/>
</dbReference>
<organism evidence="9 10">
    <name type="scientific">Thalassospira profundimaris</name>
    <dbReference type="NCBI Taxonomy" id="502049"/>
    <lineage>
        <taxon>Bacteria</taxon>
        <taxon>Pseudomonadati</taxon>
        <taxon>Pseudomonadota</taxon>
        <taxon>Alphaproteobacteria</taxon>
        <taxon>Rhodospirillales</taxon>
        <taxon>Thalassospiraceae</taxon>
        <taxon>Thalassospira</taxon>
    </lineage>
</organism>
<dbReference type="GO" id="GO:0009097">
    <property type="term" value="P:isoleucine biosynthetic process"/>
    <property type="evidence" value="ECO:0007669"/>
    <property type="project" value="TreeGrafter"/>
</dbReference>
<dbReference type="SUPFAM" id="SSF52518">
    <property type="entry name" value="Thiamin diphosphate-binding fold (THDP-binding)"/>
    <property type="match status" value="2"/>
</dbReference>
<dbReference type="Pfam" id="PF00205">
    <property type="entry name" value="TPP_enzyme_M"/>
    <property type="match status" value="1"/>
</dbReference>
<dbReference type="GO" id="GO:0003984">
    <property type="term" value="F:acetolactate synthase activity"/>
    <property type="evidence" value="ECO:0007669"/>
    <property type="project" value="TreeGrafter"/>
</dbReference>
<feature type="domain" description="Thiamine pyrophosphate enzyme TPP-binding" evidence="7">
    <location>
        <begin position="405"/>
        <end position="560"/>
    </location>
</feature>
<sequence>MVKKKGGEIIAESLVKEGIDHVFGICGHGNIGLLDCLYDVRDEVRLVSPRHEQTAVHMADGYFRVSHKPAATLTSTGPGSANQIMGLALAQTDSSAIYSITANVPTSQFNRGPFQELNQNHQADFNNVVKPVVKRSYQPSRVEMLPLAMRQAAMTMTTGRPGPVNIDIPYNLFQEEAEVTEEVAGSSFGKRRSGASNDDVAKVVDALLAAERPVIFIGHGVTLSEASAELTALAKRLSIPVISSPNGMGCMNMSDPLSLGFIGRNGAYQANQAGRHSDVVLAIGVRFDDRSASSWREGYSWNFPKTKLIHVDVDHAEIGRNYLPDMAILADAKAFITQVLSELDRRSVGEGGRLAGWHSDIAGWKAQWDKFIAPGFETHSSPIRPERIVADCRKVLPNDAIISLDSGIHHNWFMQFWEARQPQTMLNTWGYSGMGFGPSSILGAKLAAPDKVCVSVSGDGGFTMVPHVLCTAVEYNIPVVWVVWNNFAWGAIRDLQYAYFNGREYGTGFYEGDNKTPYNPDFAAWARASGVAGYTVTRSQDFAATLEEAVKLNKPALIDVHVDANIRPPSTGSWELPPLKPKEPVFGEPWKP</sequence>
<evidence type="ECO:0000313" key="10">
    <source>
        <dbReference type="Proteomes" id="UP000253226"/>
    </source>
</evidence>
<accession>A0A367W0R9</accession>
<dbReference type="GO" id="GO:0009099">
    <property type="term" value="P:L-valine biosynthetic process"/>
    <property type="evidence" value="ECO:0007669"/>
    <property type="project" value="TreeGrafter"/>
</dbReference>
<feature type="region of interest" description="Disordered" evidence="5">
    <location>
        <begin position="572"/>
        <end position="592"/>
    </location>
</feature>
<dbReference type="InterPro" id="IPR029035">
    <property type="entry name" value="DHS-like_NAD/FAD-binding_dom"/>
</dbReference>
<dbReference type="SUPFAM" id="SSF52467">
    <property type="entry name" value="DHS-like NAD/FAD-binding domain"/>
    <property type="match status" value="1"/>
</dbReference>
<dbReference type="PANTHER" id="PTHR18968:SF13">
    <property type="entry name" value="ACETOLACTATE SYNTHASE CATALYTIC SUBUNIT, MITOCHONDRIAL"/>
    <property type="match status" value="1"/>
</dbReference>
<dbReference type="AlphaFoldDB" id="A0A367W0R9"/>
<evidence type="ECO:0000259" key="7">
    <source>
        <dbReference type="Pfam" id="PF02775"/>
    </source>
</evidence>
<feature type="domain" description="Thiamine pyrophosphate enzyme N-terminal TPP-binding" evidence="8">
    <location>
        <begin position="5"/>
        <end position="120"/>
    </location>
</feature>
<dbReference type="CDD" id="cd07035">
    <property type="entry name" value="TPP_PYR_POX_like"/>
    <property type="match status" value="1"/>
</dbReference>
<dbReference type="Pfam" id="PF02776">
    <property type="entry name" value="TPP_enzyme_N"/>
    <property type="match status" value="1"/>
</dbReference>
<dbReference type="RefSeq" id="WP_114103884.1">
    <property type="nucleotide sequence ID" value="NZ_JPWF01000015.1"/>
</dbReference>
<dbReference type="Pfam" id="PF02775">
    <property type="entry name" value="TPP_enzyme_C"/>
    <property type="match status" value="1"/>
</dbReference>
<dbReference type="InterPro" id="IPR000399">
    <property type="entry name" value="TPP-bd_CS"/>
</dbReference>
<evidence type="ECO:0000256" key="2">
    <source>
        <dbReference type="ARBA" id="ARBA00007812"/>
    </source>
</evidence>
<name>A0A367W0R9_9PROT</name>
<dbReference type="InterPro" id="IPR029061">
    <property type="entry name" value="THDP-binding"/>
</dbReference>
<dbReference type="GO" id="GO:0000287">
    <property type="term" value="F:magnesium ion binding"/>
    <property type="evidence" value="ECO:0007669"/>
    <property type="project" value="InterPro"/>
</dbReference>
<dbReference type="InterPro" id="IPR012000">
    <property type="entry name" value="Thiamin_PyroP_enz_cen_dom"/>
</dbReference>
<dbReference type="OrthoDB" id="4494979at2"/>
<evidence type="ECO:0000256" key="1">
    <source>
        <dbReference type="ARBA" id="ARBA00001964"/>
    </source>
</evidence>
<evidence type="ECO:0000256" key="4">
    <source>
        <dbReference type="RuleBase" id="RU362132"/>
    </source>
</evidence>
<dbReference type="PANTHER" id="PTHR18968">
    <property type="entry name" value="THIAMINE PYROPHOSPHATE ENZYMES"/>
    <property type="match status" value="1"/>
</dbReference>
<comment type="caution">
    <text evidence="9">The sequence shown here is derived from an EMBL/GenBank/DDBJ whole genome shotgun (WGS) entry which is preliminary data.</text>
</comment>
<keyword evidence="3 4" id="KW-0786">Thiamine pyrophosphate</keyword>
<dbReference type="EMBL" id="JPWF01000015">
    <property type="protein sequence ID" value="RCK32419.1"/>
    <property type="molecule type" value="Genomic_DNA"/>
</dbReference>
<dbReference type="InterPro" id="IPR045229">
    <property type="entry name" value="TPP_enz"/>
</dbReference>
<dbReference type="CDD" id="cd00568">
    <property type="entry name" value="TPP_enzymes"/>
    <property type="match status" value="1"/>
</dbReference>
<evidence type="ECO:0000259" key="6">
    <source>
        <dbReference type="Pfam" id="PF00205"/>
    </source>
</evidence>
<dbReference type="InterPro" id="IPR012001">
    <property type="entry name" value="Thiamin_PyroP_enz_TPP-bd_dom"/>
</dbReference>
<dbReference type="GO" id="GO:0005948">
    <property type="term" value="C:acetolactate synthase complex"/>
    <property type="evidence" value="ECO:0007669"/>
    <property type="project" value="TreeGrafter"/>
</dbReference>
<proteinExistence type="inferred from homology"/>
<reference evidence="9 10" key="1">
    <citation type="submission" date="2014-07" db="EMBL/GenBank/DDBJ databases">
        <title>Draft genome sequence of Thalassospira profundimaris 35.</title>
        <authorList>
            <person name="Lai Q."/>
            <person name="Shao Z."/>
        </authorList>
    </citation>
    <scope>NUCLEOTIDE SEQUENCE [LARGE SCALE GENOMIC DNA]</scope>
    <source>
        <strain evidence="9 10">35</strain>
    </source>
</reference>
<dbReference type="Proteomes" id="UP000253226">
    <property type="component" value="Unassembled WGS sequence"/>
</dbReference>
<gene>
    <name evidence="9" type="ORF">TH19_19235</name>
</gene>
<feature type="domain" description="Thiamine pyrophosphate enzyme central" evidence="6">
    <location>
        <begin position="200"/>
        <end position="338"/>
    </location>
</feature>
<evidence type="ECO:0000259" key="8">
    <source>
        <dbReference type="Pfam" id="PF02776"/>
    </source>
</evidence>
<dbReference type="Gene3D" id="3.40.50.1220">
    <property type="entry name" value="TPP-binding domain"/>
    <property type="match status" value="1"/>
</dbReference>
<dbReference type="GO" id="GO:0050660">
    <property type="term" value="F:flavin adenine dinucleotide binding"/>
    <property type="evidence" value="ECO:0007669"/>
    <property type="project" value="TreeGrafter"/>
</dbReference>